<dbReference type="Gene3D" id="3.20.20.70">
    <property type="entry name" value="Aldolase class I"/>
    <property type="match status" value="1"/>
</dbReference>
<dbReference type="AlphaFoldDB" id="C5FX02"/>
<keyword evidence="3" id="KW-1185">Reference proteome</keyword>
<dbReference type="GeneID" id="9230849"/>
<dbReference type="Pfam" id="PF02679">
    <property type="entry name" value="ComA"/>
    <property type="match status" value="1"/>
</dbReference>
<dbReference type="RefSeq" id="XP_002843878.1">
    <property type="nucleotide sequence ID" value="XM_002843832.1"/>
</dbReference>
<dbReference type="SUPFAM" id="SSF102110">
    <property type="entry name" value="(2r)-phospho-3-sulfolactate synthase ComA"/>
    <property type="match status" value="1"/>
</dbReference>
<gene>
    <name evidence="2" type="ORF">MCYG_07661</name>
</gene>
<dbReference type="VEuPathDB" id="FungiDB:MCYG_07661"/>
<organism evidence="2 3">
    <name type="scientific">Arthroderma otae (strain ATCC MYA-4605 / CBS 113480)</name>
    <name type="common">Microsporum canis</name>
    <dbReference type="NCBI Taxonomy" id="554155"/>
    <lineage>
        <taxon>Eukaryota</taxon>
        <taxon>Fungi</taxon>
        <taxon>Dikarya</taxon>
        <taxon>Ascomycota</taxon>
        <taxon>Pezizomycotina</taxon>
        <taxon>Eurotiomycetes</taxon>
        <taxon>Eurotiomycetidae</taxon>
        <taxon>Onygenales</taxon>
        <taxon>Arthrodermataceae</taxon>
        <taxon>Microsporum</taxon>
    </lineage>
</organism>
<evidence type="ECO:0000313" key="3">
    <source>
        <dbReference type="Proteomes" id="UP000002035"/>
    </source>
</evidence>
<dbReference type="HOGENOM" id="CLU_062679_1_1_1"/>
<dbReference type="OrthoDB" id="47007at2759"/>
<name>C5FX02_ARTOC</name>
<dbReference type="PANTHER" id="PTHR48413">
    <property type="match status" value="1"/>
</dbReference>
<comment type="similarity">
    <text evidence="1">Belongs to the phosphosulfolactate synthase family.</text>
</comment>
<dbReference type="EMBL" id="DS995707">
    <property type="protein sequence ID" value="EEQ34842.1"/>
    <property type="molecule type" value="Genomic_DNA"/>
</dbReference>
<evidence type="ECO:0000313" key="2">
    <source>
        <dbReference type="EMBL" id="EEQ34842.1"/>
    </source>
</evidence>
<proteinExistence type="inferred from homology"/>
<protein>
    <recommendedName>
        <fullName evidence="4">(2R)-phospho-3-sulfolactate synthase</fullName>
    </recommendedName>
</protein>
<evidence type="ECO:0000256" key="1">
    <source>
        <dbReference type="ARBA" id="ARBA00010424"/>
    </source>
</evidence>
<accession>C5FX02</accession>
<dbReference type="eggNOG" id="ENOG502RBUH">
    <property type="taxonomic scope" value="Eukaryota"/>
</dbReference>
<sequence length="331" mass="36906">MQDDNQDYESKHHKQQSLRSDDRVVLIVVLQADDIQGVMLSSESLYTSMHAFRCTIPKAQARSISTSPARSKNVTKALLQDKQQGLGFAKSNSLPPKPRKRGVTEIRGPYYAVCTSLVRREHLLSSVYDLGHGEELSLRHIRNVGWLLMGDYVDGLKFSGGSFSLFHEAKLKELIDIAHNNGAYVSTGGWAEHLLTHPDNTSVLDRYFKKCKDLGFDVVELSAGFLSIPEDDWLRLVERVQSYGLKPKPELGIQFGAGGDTQTSELEAIGTSDPGKLINLGKKFLDAGVERLMIESEGITENVTNWRTEVVSEIMKQLPQEKVMFEGQLSP</sequence>
<dbReference type="STRING" id="554155.C5FX02"/>
<dbReference type="InterPro" id="IPR036112">
    <property type="entry name" value="ComA_synth_sf"/>
</dbReference>
<dbReference type="PANTHER" id="PTHR48413:SF1">
    <property type="entry name" value="PROTEIN HEAT-STRESS-ASSOCIATED 32"/>
    <property type="match status" value="1"/>
</dbReference>
<reference evidence="3" key="1">
    <citation type="journal article" date="2012" name="MBio">
        <title>Comparative genome analysis of Trichophyton rubrum and related dermatophytes reveals candidate genes involved in infection.</title>
        <authorList>
            <person name="Martinez D.A."/>
            <person name="Oliver B.G."/>
            <person name="Graeser Y."/>
            <person name="Goldberg J.M."/>
            <person name="Li W."/>
            <person name="Martinez-Rossi N.M."/>
            <person name="Monod M."/>
            <person name="Shelest E."/>
            <person name="Barton R.C."/>
            <person name="Birch E."/>
            <person name="Brakhage A.A."/>
            <person name="Chen Z."/>
            <person name="Gurr S.J."/>
            <person name="Heiman D."/>
            <person name="Heitman J."/>
            <person name="Kosti I."/>
            <person name="Rossi A."/>
            <person name="Saif S."/>
            <person name="Samalova M."/>
            <person name="Saunders C.W."/>
            <person name="Shea T."/>
            <person name="Summerbell R.C."/>
            <person name="Xu J."/>
            <person name="Young S."/>
            <person name="Zeng Q."/>
            <person name="Birren B.W."/>
            <person name="Cuomo C.A."/>
            <person name="White T.C."/>
        </authorList>
    </citation>
    <scope>NUCLEOTIDE SEQUENCE [LARGE SCALE GENOMIC DNA]</scope>
    <source>
        <strain evidence="3">ATCC MYA-4605 / CBS 113480</strain>
    </source>
</reference>
<evidence type="ECO:0008006" key="4">
    <source>
        <dbReference type="Google" id="ProtNLM"/>
    </source>
</evidence>
<dbReference type="Proteomes" id="UP000002035">
    <property type="component" value="Unassembled WGS sequence"/>
</dbReference>
<dbReference type="OMA" id="CYTFRPA"/>
<dbReference type="InterPro" id="IPR013785">
    <property type="entry name" value="Aldolase_TIM"/>
</dbReference>
<dbReference type="InterPro" id="IPR003830">
    <property type="entry name" value="ComA_synth"/>
</dbReference>